<dbReference type="SUPFAM" id="SSF50729">
    <property type="entry name" value="PH domain-like"/>
    <property type="match status" value="1"/>
</dbReference>
<dbReference type="GO" id="GO:0005737">
    <property type="term" value="C:cytoplasm"/>
    <property type="evidence" value="ECO:0007669"/>
    <property type="project" value="TreeGrafter"/>
</dbReference>
<organism evidence="4 5">
    <name type="scientific">Aldrovandia affinis</name>
    <dbReference type="NCBI Taxonomy" id="143900"/>
    <lineage>
        <taxon>Eukaryota</taxon>
        <taxon>Metazoa</taxon>
        <taxon>Chordata</taxon>
        <taxon>Craniata</taxon>
        <taxon>Vertebrata</taxon>
        <taxon>Euteleostomi</taxon>
        <taxon>Actinopterygii</taxon>
        <taxon>Neopterygii</taxon>
        <taxon>Teleostei</taxon>
        <taxon>Notacanthiformes</taxon>
        <taxon>Halosauridae</taxon>
        <taxon>Aldrovandia</taxon>
    </lineage>
</organism>
<feature type="compositionally biased region" description="Basic and acidic residues" evidence="1">
    <location>
        <begin position="41"/>
        <end position="64"/>
    </location>
</feature>
<dbReference type="InterPro" id="IPR001849">
    <property type="entry name" value="PH_domain"/>
</dbReference>
<feature type="domain" description="DH" evidence="3">
    <location>
        <begin position="274"/>
        <end position="460"/>
    </location>
</feature>
<proteinExistence type="predicted"/>
<evidence type="ECO:0000256" key="1">
    <source>
        <dbReference type="SAM" id="MobiDB-lite"/>
    </source>
</evidence>
<dbReference type="Proteomes" id="UP001221898">
    <property type="component" value="Unassembled WGS sequence"/>
</dbReference>
<feature type="region of interest" description="Disordered" evidence="1">
    <location>
        <begin position="1"/>
        <end position="76"/>
    </location>
</feature>
<dbReference type="PROSITE" id="PS50010">
    <property type="entry name" value="DH_2"/>
    <property type="match status" value="1"/>
</dbReference>
<dbReference type="GO" id="GO:0005634">
    <property type="term" value="C:nucleus"/>
    <property type="evidence" value="ECO:0007669"/>
    <property type="project" value="TreeGrafter"/>
</dbReference>
<dbReference type="PANTHER" id="PTHR12845">
    <property type="entry name" value="GUANINE NUCLEOTIDE EXCHANGE FACTOR"/>
    <property type="match status" value="1"/>
</dbReference>
<dbReference type="AlphaFoldDB" id="A0AAD7WLM7"/>
<feature type="domain" description="PH" evidence="2">
    <location>
        <begin position="568"/>
        <end position="605"/>
    </location>
</feature>
<evidence type="ECO:0000313" key="4">
    <source>
        <dbReference type="EMBL" id="KAJ8401280.1"/>
    </source>
</evidence>
<name>A0AAD7WLM7_9TELE</name>
<dbReference type="PANTHER" id="PTHR12845:SF2">
    <property type="entry name" value="DH DOMAIN-CONTAINING PROTEIN-RELATED"/>
    <property type="match status" value="1"/>
</dbReference>
<dbReference type="PROSITE" id="PS50003">
    <property type="entry name" value="PH_DOMAIN"/>
    <property type="match status" value="1"/>
</dbReference>
<dbReference type="EMBL" id="JAINUG010000071">
    <property type="protein sequence ID" value="KAJ8401280.1"/>
    <property type="molecule type" value="Genomic_DNA"/>
</dbReference>
<dbReference type="GO" id="GO:0005085">
    <property type="term" value="F:guanyl-nucleotide exchange factor activity"/>
    <property type="evidence" value="ECO:0007669"/>
    <property type="project" value="InterPro"/>
</dbReference>
<dbReference type="CDD" id="cd00160">
    <property type="entry name" value="RhoGEF"/>
    <property type="match status" value="1"/>
</dbReference>
<evidence type="ECO:0000259" key="2">
    <source>
        <dbReference type="PROSITE" id="PS50003"/>
    </source>
</evidence>
<evidence type="ECO:0000313" key="5">
    <source>
        <dbReference type="Proteomes" id="UP001221898"/>
    </source>
</evidence>
<keyword evidence="5" id="KW-1185">Reference proteome</keyword>
<accession>A0AAD7WLM7</accession>
<dbReference type="InterPro" id="IPR000219">
    <property type="entry name" value="DH_dom"/>
</dbReference>
<dbReference type="SMART" id="SM00325">
    <property type="entry name" value="RhoGEF"/>
    <property type="match status" value="1"/>
</dbReference>
<feature type="region of interest" description="Disordered" evidence="1">
    <location>
        <begin position="136"/>
        <end position="190"/>
    </location>
</feature>
<dbReference type="Gene3D" id="2.30.29.30">
    <property type="entry name" value="Pleckstrin-homology domain (PH domain)/Phosphotyrosine-binding domain (PTB)"/>
    <property type="match status" value="1"/>
</dbReference>
<dbReference type="SUPFAM" id="SSF48065">
    <property type="entry name" value="DBL homology domain (DH-domain)"/>
    <property type="match status" value="1"/>
</dbReference>
<dbReference type="Pfam" id="PF00621">
    <property type="entry name" value="RhoGEF"/>
    <property type="match status" value="1"/>
</dbReference>
<evidence type="ECO:0000259" key="3">
    <source>
        <dbReference type="PROSITE" id="PS50010"/>
    </source>
</evidence>
<protein>
    <submittedName>
        <fullName evidence="4">Uncharacterized protein</fullName>
    </submittedName>
</protein>
<gene>
    <name evidence="4" type="ORF">AAFF_G00385110</name>
</gene>
<dbReference type="InterPro" id="IPR011993">
    <property type="entry name" value="PH-like_dom_sf"/>
</dbReference>
<comment type="caution">
    <text evidence="4">The sequence shown here is derived from an EMBL/GenBank/DDBJ whole genome shotgun (WGS) entry which is preliminary data.</text>
</comment>
<dbReference type="InterPro" id="IPR035899">
    <property type="entry name" value="DBL_dom_sf"/>
</dbReference>
<dbReference type="InterPro" id="IPR047271">
    <property type="entry name" value="Ephexin-like"/>
</dbReference>
<sequence>MEVFSRPPTSPVTLRRQAAMRQHSSSSGQQWAVALHGGKSAPERSRRRRSDDGRYPHVTGHGEVEGTPSALDSRAPVNLEELDGLEVTSPQVSSEEHPRESYEDLMEAFCSPAGGIAAALRSVASWNMWGQGPRAPLPQLFPSGQGQGEAEHAEAQAAGVPPPEMTPHEEGPGEQGGEEQTEGESAREASEMPQLKFIHILPLYQDYGLQCMRAELCKKRGMFEVSTLIPPCPTPEGPPLQVCSLKDNPSSLWQDLPEVRESGLLDTLTPRDKRLQEAMFEMMGSEASYLKSLVVAVSHFLGSQELRLTLSKMEHHILFSNLTEVKRVSERFLLSLESHLGENVMMSPCEVGDLVLHHRVALRGAYVPYITNMMYQETLIRRLLQENKEFVEALRKLECAPVCQRQRLKSFLILPFQRLTRLRIILENILKLIPPDLEPVISLKEAITAVHQIVTECDRGVQRMRQTEELVHLDKLVDFGSVKSIPLISRGRCLLHEGSLRQVIVEGGPGGGSMVSYRDIHLHLFNNLLLLSLREAGRFSVLDYSVFPAHVEVGQLKAAVLGLPSGSFLLRLSQNHAGASTAFILAADTRSDREIWIRALSPQSDGMNTPDHQEA</sequence>
<reference evidence="4" key="1">
    <citation type="journal article" date="2023" name="Science">
        <title>Genome structures resolve the early diversification of teleost fishes.</title>
        <authorList>
            <person name="Parey E."/>
            <person name="Louis A."/>
            <person name="Montfort J."/>
            <person name="Bouchez O."/>
            <person name="Roques C."/>
            <person name="Iampietro C."/>
            <person name="Lluch J."/>
            <person name="Castinel A."/>
            <person name="Donnadieu C."/>
            <person name="Desvignes T."/>
            <person name="Floi Bucao C."/>
            <person name="Jouanno E."/>
            <person name="Wen M."/>
            <person name="Mejri S."/>
            <person name="Dirks R."/>
            <person name="Jansen H."/>
            <person name="Henkel C."/>
            <person name="Chen W.J."/>
            <person name="Zahm M."/>
            <person name="Cabau C."/>
            <person name="Klopp C."/>
            <person name="Thompson A.W."/>
            <person name="Robinson-Rechavi M."/>
            <person name="Braasch I."/>
            <person name="Lecointre G."/>
            <person name="Bobe J."/>
            <person name="Postlethwait J.H."/>
            <person name="Berthelot C."/>
            <person name="Roest Crollius H."/>
            <person name="Guiguen Y."/>
        </authorList>
    </citation>
    <scope>NUCLEOTIDE SEQUENCE</scope>
    <source>
        <strain evidence="4">NC1722</strain>
    </source>
</reference>
<dbReference type="Gene3D" id="1.20.900.10">
    <property type="entry name" value="Dbl homology (DH) domain"/>
    <property type="match status" value="1"/>
</dbReference>